<evidence type="ECO:0000256" key="2">
    <source>
        <dbReference type="SAM" id="MobiDB-lite"/>
    </source>
</evidence>
<dbReference type="eggNOG" id="COG1262">
    <property type="taxonomic scope" value="Bacteria"/>
</dbReference>
<dbReference type="InterPro" id="IPR042229">
    <property type="entry name" value="Listeria/Bacterioides_rpt_sf"/>
</dbReference>
<gene>
    <name evidence="5" type="ORF">CALK_2318</name>
</gene>
<evidence type="ECO:0000313" key="6">
    <source>
        <dbReference type="Proteomes" id="UP000017148"/>
    </source>
</evidence>
<feature type="domain" description="Bacterial repeat" evidence="4">
    <location>
        <begin position="6"/>
        <end position="58"/>
    </location>
</feature>
<reference evidence="5 6" key="1">
    <citation type="journal article" date="2013" name="Environ. Microbiol.">
        <title>Genome analysis of Chitinivibrio alkaliphilus gen. nov., sp. nov., a novel extremely haloalkaliphilic anaerobic chitinolytic bacterium from the candidate phylum Termite Group 3.</title>
        <authorList>
            <person name="Sorokin D.Y."/>
            <person name="Gumerov V.M."/>
            <person name="Rakitin A.L."/>
            <person name="Beletsky A.V."/>
            <person name="Damste J.S."/>
            <person name="Muyzer G."/>
            <person name="Mardanov A.V."/>
            <person name="Ravin N.V."/>
        </authorList>
    </citation>
    <scope>NUCLEOTIDE SEQUENCE [LARGE SCALE GENOMIC DNA]</scope>
    <source>
        <strain evidence="5 6">ACht1</strain>
    </source>
</reference>
<dbReference type="EMBL" id="ASJR01000030">
    <property type="protein sequence ID" value="ERP30830.1"/>
    <property type="molecule type" value="Genomic_DNA"/>
</dbReference>
<proteinExistence type="predicted"/>
<dbReference type="SUPFAM" id="SSF56436">
    <property type="entry name" value="C-type lectin-like"/>
    <property type="match status" value="1"/>
</dbReference>
<evidence type="ECO:0000259" key="4">
    <source>
        <dbReference type="Pfam" id="PF18998"/>
    </source>
</evidence>
<accession>U7D8W1</accession>
<dbReference type="PANTHER" id="PTHR23150:SF19">
    <property type="entry name" value="FORMYLGLYCINE-GENERATING ENZYME"/>
    <property type="match status" value="1"/>
</dbReference>
<dbReference type="GO" id="GO:0030313">
    <property type="term" value="C:cell envelope"/>
    <property type="evidence" value="ECO:0007669"/>
    <property type="project" value="UniProtKB-SubCell"/>
</dbReference>
<dbReference type="STRING" id="1313304.CALK_2318"/>
<evidence type="ECO:0008006" key="7">
    <source>
        <dbReference type="Google" id="ProtNLM"/>
    </source>
</evidence>
<evidence type="ECO:0000313" key="5">
    <source>
        <dbReference type="EMBL" id="ERP30830.1"/>
    </source>
</evidence>
<feature type="domain" description="Bacterial repeat" evidence="4">
    <location>
        <begin position="292"/>
        <end position="354"/>
    </location>
</feature>
<feature type="region of interest" description="Disordered" evidence="2">
    <location>
        <begin position="549"/>
        <end position="590"/>
    </location>
</feature>
<dbReference type="InterPro" id="IPR016187">
    <property type="entry name" value="CTDL_fold"/>
</dbReference>
<keyword evidence="6" id="KW-1185">Reference proteome</keyword>
<dbReference type="PANTHER" id="PTHR23150">
    <property type="entry name" value="SULFATASE MODIFYING FACTOR 1, 2"/>
    <property type="match status" value="1"/>
</dbReference>
<dbReference type="Proteomes" id="UP000017148">
    <property type="component" value="Unassembled WGS sequence"/>
</dbReference>
<dbReference type="InterPro" id="IPR005532">
    <property type="entry name" value="SUMF_dom"/>
</dbReference>
<dbReference type="InterPro" id="IPR051043">
    <property type="entry name" value="Sulfatase_Mod_Factor_Kinase"/>
</dbReference>
<comment type="subcellular location">
    <subcellularLocation>
        <location evidence="1">Cell envelope</location>
    </subcellularLocation>
</comment>
<dbReference type="InterPro" id="IPR042095">
    <property type="entry name" value="SUMF_sf"/>
</dbReference>
<sequence>MLPPEKEEYALDESVILTAKAFEGYTFSEWEGDVEGTESQKTITMDANKAIIAHFSPQSIDIDVVAENGTIDITPEKEEYFYNDTLQLEAIADSGYYFTEWKDTSAESENPRTVILTEDVTFTALFDSLPRFAVTYHSEDHTSGEVPVDSNTYMPGETVIIADNENELGREGYSFSSWNTVSEGTGASFAPGDTVRMPDSALTLHAQWRRLPTYTIEIHTENGSVSRIPDKQAYTRGDTVELTAEETVEGYAFKKWDQDIEGEDNPITIVVDSSMEIEAVFTRKEYTLDLITENGSILVIPEEDAYYHGDTVKFTHEADTGYWFARWDGVISDVTDTVIFVLEEDIELTATFVPRTVPAMVELSGGEYVMGTDTNFFIYLRDERPAHTISLSSFSIGKYPITQREYFAVMGENPSEVTGDTLPVTNISWYDAVRYCNALSIKEGYDPVYDTSWVADFSKNGYRLPTEAEWEYAAGTGKEKAFYWSSDSTTPVEDSASHIVDTYAVYWANSNGRPAPVGSKEPNDFGLYDMAGNVWEMCNDWYHQDYYKSSPRENPPGPSSGSSKVRRGGSFESSAMELRKGRRRFVGPTRVSSARGFRVVRPMTE</sequence>
<feature type="domain" description="Sulfatase-modifying factor enzyme-like" evidence="3">
    <location>
        <begin position="357"/>
        <end position="601"/>
    </location>
</feature>
<evidence type="ECO:0000259" key="3">
    <source>
        <dbReference type="Pfam" id="PF03781"/>
    </source>
</evidence>
<evidence type="ECO:0000256" key="1">
    <source>
        <dbReference type="ARBA" id="ARBA00004196"/>
    </source>
</evidence>
<dbReference type="AlphaFoldDB" id="U7D8W1"/>
<dbReference type="RefSeq" id="WP_022637679.1">
    <property type="nucleotide sequence ID" value="NZ_ASJR01000030.1"/>
</dbReference>
<dbReference type="Pfam" id="PF03781">
    <property type="entry name" value="FGE-sulfatase"/>
    <property type="match status" value="1"/>
</dbReference>
<comment type="caution">
    <text evidence="5">The sequence shown here is derived from an EMBL/GenBank/DDBJ whole genome shotgun (WGS) entry which is preliminary data.</text>
</comment>
<dbReference type="OrthoDB" id="9768004at2"/>
<protein>
    <recommendedName>
        <fullName evidence="7">Sulfatase-modifying factor enzyme domain-containing protein</fullName>
    </recommendedName>
</protein>
<dbReference type="InterPro" id="IPR013378">
    <property type="entry name" value="InlB-like_B-rpt"/>
</dbReference>
<dbReference type="Gene3D" id="3.90.1580.10">
    <property type="entry name" value="paralog of FGE (formylglycine-generating enzyme)"/>
    <property type="match status" value="1"/>
</dbReference>
<feature type="domain" description="Bacterial repeat" evidence="4">
    <location>
        <begin position="214"/>
        <end position="284"/>
    </location>
</feature>
<dbReference type="Pfam" id="PF18998">
    <property type="entry name" value="Flg_new_2"/>
    <property type="match status" value="4"/>
</dbReference>
<dbReference type="GO" id="GO:0120147">
    <property type="term" value="F:formylglycine-generating oxidase activity"/>
    <property type="evidence" value="ECO:0007669"/>
    <property type="project" value="TreeGrafter"/>
</dbReference>
<dbReference type="Pfam" id="PF09479">
    <property type="entry name" value="Flg_new"/>
    <property type="match status" value="1"/>
</dbReference>
<dbReference type="InterPro" id="IPR044060">
    <property type="entry name" value="Bacterial_rp_domain"/>
</dbReference>
<dbReference type="Gene3D" id="2.60.40.4270">
    <property type="entry name" value="Listeria-Bacteroides repeat domain"/>
    <property type="match status" value="1"/>
</dbReference>
<organism evidence="5 6">
    <name type="scientific">Chitinivibrio alkaliphilus ACht1</name>
    <dbReference type="NCBI Taxonomy" id="1313304"/>
    <lineage>
        <taxon>Bacteria</taxon>
        <taxon>Pseudomonadati</taxon>
        <taxon>Fibrobacterota</taxon>
        <taxon>Chitinivibrionia</taxon>
        <taxon>Chitinivibrionales</taxon>
        <taxon>Chitinivibrionaceae</taxon>
        <taxon>Chitinivibrio</taxon>
    </lineage>
</organism>
<dbReference type="eggNOG" id="COG4870">
    <property type="taxonomic scope" value="Bacteria"/>
</dbReference>
<feature type="domain" description="Bacterial repeat" evidence="4">
    <location>
        <begin position="64"/>
        <end position="127"/>
    </location>
</feature>
<name>U7D8W1_9BACT</name>